<reference evidence="2 3" key="1">
    <citation type="journal article" date="2016" name="Nat. Commun.">
        <title>Extremotolerant tardigrade genome and improved radiotolerance of human cultured cells by tardigrade-unique protein.</title>
        <authorList>
            <person name="Hashimoto T."/>
            <person name="Horikawa D.D."/>
            <person name="Saito Y."/>
            <person name="Kuwahara H."/>
            <person name="Kozuka-Hata H."/>
            <person name="Shin-I T."/>
            <person name="Minakuchi Y."/>
            <person name="Ohishi K."/>
            <person name="Motoyama A."/>
            <person name="Aizu T."/>
            <person name="Enomoto A."/>
            <person name="Kondo K."/>
            <person name="Tanaka S."/>
            <person name="Hara Y."/>
            <person name="Koshikawa S."/>
            <person name="Sagara H."/>
            <person name="Miura T."/>
            <person name="Yokobori S."/>
            <person name="Miyagawa K."/>
            <person name="Suzuki Y."/>
            <person name="Kubo T."/>
            <person name="Oyama M."/>
            <person name="Kohara Y."/>
            <person name="Fujiyama A."/>
            <person name="Arakawa K."/>
            <person name="Katayama T."/>
            <person name="Toyoda A."/>
            <person name="Kunieda T."/>
        </authorList>
    </citation>
    <scope>NUCLEOTIDE SEQUENCE [LARGE SCALE GENOMIC DNA]</scope>
    <source>
        <strain evidence="2 3">YOKOZUNA-1</strain>
    </source>
</reference>
<gene>
    <name evidence="2" type="primary">RvY_11761-1</name>
    <name evidence="2" type="synonym">RvY_11761.1</name>
    <name evidence="2" type="ORF">RvY_11761</name>
</gene>
<evidence type="ECO:0000313" key="3">
    <source>
        <dbReference type="Proteomes" id="UP000186922"/>
    </source>
</evidence>
<feature type="signal peptide" evidence="1">
    <location>
        <begin position="1"/>
        <end position="20"/>
    </location>
</feature>
<sequence length="283" mass="31991">MEAYHFLIGIFCDFLVLTFADVARHGSFKAKNSISDYKSSDLSSSGTNSTFGAPFFSPGFPTDNNGCFPNIIRDAVPANMLEKLGTYYEYRSKFVPAQSFNAMFTNILVEPGLIYAPSTTIPSVHAIQYYTFLTRENGPQCHVFYQDVIGRDDGTYYFTSFSDDYAPANPLTEVLYYLYNDNDSENGFEILYECAAQNYRTGICEATDIFISTRKDPRLMTAKEMSTIDTITDRVLAPYCLSTKDLQRVIFRNDLLDCNQLAPDTFIELVAGFNISLPRRELN</sequence>
<accession>A0A1D1VH78</accession>
<keyword evidence="3" id="KW-1185">Reference proteome</keyword>
<proteinExistence type="predicted"/>
<protein>
    <submittedName>
        <fullName evidence="2">Uncharacterized protein</fullName>
    </submittedName>
</protein>
<dbReference type="EMBL" id="BDGG01000006">
    <property type="protein sequence ID" value="GAV00982.1"/>
    <property type="molecule type" value="Genomic_DNA"/>
</dbReference>
<keyword evidence="1" id="KW-0732">Signal</keyword>
<dbReference type="Proteomes" id="UP000186922">
    <property type="component" value="Unassembled WGS sequence"/>
</dbReference>
<organism evidence="2 3">
    <name type="scientific">Ramazzottius varieornatus</name>
    <name type="common">Water bear</name>
    <name type="synonym">Tardigrade</name>
    <dbReference type="NCBI Taxonomy" id="947166"/>
    <lineage>
        <taxon>Eukaryota</taxon>
        <taxon>Metazoa</taxon>
        <taxon>Ecdysozoa</taxon>
        <taxon>Tardigrada</taxon>
        <taxon>Eutardigrada</taxon>
        <taxon>Parachela</taxon>
        <taxon>Hypsibioidea</taxon>
        <taxon>Ramazzottiidae</taxon>
        <taxon>Ramazzottius</taxon>
    </lineage>
</organism>
<comment type="caution">
    <text evidence="2">The sequence shown here is derived from an EMBL/GenBank/DDBJ whole genome shotgun (WGS) entry which is preliminary data.</text>
</comment>
<dbReference type="AlphaFoldDB" id="A0A1D1VH78"/>
<name>A0A1D1VH78_RAMVA</name>
<evidence type="ECO:0000256" key="1">
    <source>
        <dbReference type="SAM" id="SignalP"/>
    </source>
</evidence>
<dbReference type="OrthoDB" id="10681044at2759"/>
<feature type="chain" id="PRO_5008898412" evidence="1">
    <location>
        <begin position="21"/>
        <end position="283"/>
    </location>
</feature>
<evidence type="ECO:0000313" key="2">
    <source>
        <dbReference type="EMBL" id="GAV00982.1"/>
    </source>
</evidence>